<dbReference type="GO" id="GO:0046872">
    <property type="term" value="F:metal ion binding"/>
    <property type="evidence" value="ECO:0007669"/>
    <property type="project" value="UniProtKB-KW"/>
</dbReference>
<dbReference type="PANTHER" id="PTHR43281">
    <property type="entry name" value="FARNESYL DIPHOSPHATE SYNTHASE"/>
    <property type="match status" value="1"/>
</dbReference>
<dbReference type="RefSeq" id="WP_037289686.1">
    <property type="nucleotide sequence ID" value="NZ_JEOB01000004.1"/>
</dbReference>
<dbReference type="EMBL" id="JEOB01000004">
    <property type="protein sequence ID" value="EXM37786.1"/>
    <property type="molecule type" value="Genomic_DNA"/>
</dbReference>
<evidence type="ECO:0000256" key="9">
    <source>
        <dbReference type="ARBA" id="ARBA00032380"/>
    </source>
</evidence>
<dbReference type="InterPro" id="IPR053378">
    <property type="entry name" value="Prenyl_diphosphate_synthase"/>
</dbReference>
<dbReference type="Pfam" id="PF00348">
    <property type="entry name" value="polyprenyl_synt"/>
    <property type="match status" value="1"/>
</dbReference>
<dbReference type="PROSITE" id="PS00723">
    <property type="entry name" value="POLYPRENYL_SYNTHASE_1"/>
    <property type="match status" value="1"/>
</dbReference>
<dbReference type="GO" id="GO:0004337">
    <property type="term" value="F:(2E,6E)-farnesyl diphosphate synthase activity"/>
    <property type="evidence" value="ECO:0007669"/>
    <property type="project" value="UniProtKB-EC"/>
</dbReference>
<reference evidence="13 14" key="1">
    <citation type="submission" date="2013-06" db="EMBL/GenBank/DDBJ databases">
        <title>Rumen cellulosomics: divergent fiber-degrading strategies revealed by comparative genome-wide analysis of six Ruminococcal strains.</title>
        <authorList>
            <person name="Dassa B."/>
            <person name="Borovok I."/>
            <person name="Lamed R."/>
            <person name="Flint H."/>
            <person name="Yeoman C.J."/>
            <person name="White B."/>
            <person name="Bayer E.A."/>
        </authorList>
    </citation>
    <scope>NUCLEOTIDE SEQUENCE [LARGE SCALE GENOMIC DNA]</scope>
    <source>
        <strain evidence="13 14">SY3</strain>
    </source>
</reference>
<evidence type="ECO:0000256" key="5">
    <source>
        <dbReference type="ARBA" id="ARBA00022679"/>
    </source>
</evidence>
<evidence type="ECO:0000256" key="2">
    <source>
        <dbReference type="ARBA" id="ARBA00006706"/>
    </source>
</evidence>
<dbReference type="Proteomes" id="UP000021369">
    <property type="component" value="Unassembled WGS sequence"/>
</dbReference>
<proteinExistence type="inferred from homology"/>
<evidence type="ECO:0000256" key="7">
    <source>
        <dbReference type="ARBA" id="ARBA00022842"/>
    </source>
</evidence>
<evidence type="ECO:0000256" key="10">
    <source>
        <dbReference type="ARBA" id="ARBA00032873"/>
    </source>
</evidence>
<comment type="similarity">
    <text evidence="2 12">Belongs to the FPP/GGPP synthase family.</text>
</comment>
<dbReference type="PATRIC" id="fig|1341156.4.peg.2756"/>
<comment type="catalytic activity">
    <reaction evidence="11">
        <text>isopentenyl diphosphate + (2E)-geranyl diphosphate = (2E,6E)-farnesyl diphosphate + diphosphate</text>
        <dbReference type="Rhea" id="RHEA:19361"/>
        <dbReference type="ChEBI" id="CHEBI:33019"/>
        <dbReference type="ChEBI" id="CHEBI:58057"/>
        <dbReference type="ChEBI" id="CHEBI:128769"/>
        <dbReference type="ChEBI" id="CHEBI:175763"/>
        <dbReference type="EC" id="2.5.1.10"/>
    </reaction>
</comment>
<comment type="cofactor">
    <cofactor evidence="1">
        <name>Mg(2+)</name>
        <dbReference type="ChEBI" id="CHEBI:18420"/>
    </cofactor>
</comment>
<evidence type="ECO:0000256" key="1">
    <source>
        <dbReference type="ARBA" id="ARBA00001946"/>
    </source>
</evidence>
<dbReference type="FunFam" id="1.10.600.10:FF:000001">
    <property type="entry name" value="Geranylgeranyl diphosphate synthase"/>
    <property type="match status" value="1"/>
</dbReference>
<evidence type="ECO:0000256" key="6">
    <source>
        <dbReference type="ARBA" id="ARBA00022723"/>
    </source>
</evidence>
<dbReference type="NCBIfam" id="NF045485">
    <property type="entry name" value="FPPsyn"/>
    <property type="match status" value="1"/>
</dbReference>
<dbReference type="PROSITE" id="PS00444">
    <property type="entry name" value="POLYPRENYL_SYNTHASE_2"/>
    <property type="match status" value="1"/>
</dbReference>
<keyword evidence="8" id="KW-0414">Isoprene biosynthesis</keyword>
<evidence type="ECO:0000256" key="12">
    <source>
        <dbReference type="RuleBase" id="RU004466"/>
    </source>
</evidence>
<evidence type="ECO:0000256" key="8">
    <source>
        <dbReference type="ARBA" id="ARBA00023229"/>
    </source>
</evidence>
<dbReference type="GO" id="GO:0005737">
    <property type="term" value="C:cytoplasm"/>
    <property type="evidence" value="ECO:0007669"/>
    <property type="project" value="UniProtKB-ARBA"/>
</dbReference>
<name>A0A011VR78_RUMAL</name>
<dbReference type="PANTHER" id="PTHR43281:SF1">
    <property type="entry name" value="FARNESYL DIPHOSPHATE SYNTHASE"/>
    <property type="match status" value="1"/>
</dbReference>
<gene>
    <name evidence="13" type="ORF">RASY3_15785</name>
</gene>
<evidence type="ECO:0000256" key="3">
    <source>
        <dbReference type="ARBA" id="ARBA00012439"/>
    </source>
</evidence>
<comment type="caution">
    <text evidence="13">The sequence shown here is derived from an EMBL/GenBank/DDBJ whole genome shotgun (WGS) entry which is preliminary data.</text>
</comment>
<accession>A0A011VR78</accession>
<dbReference type="EC" id="2.5.1.10" evidence="3"/>
<evidence type="ECO:0000256" key="4">
    <source>
        <dbReference type="ARBA" id="ARBA00015100"/>
    </source>
</evidence>
<keyword evidence="14" id="KW-1185">Reference proteome</keyword>
<keyword evidence="6" id="KW-0479">Metal-binding</keyword>
<dbReference type="InterPro" id="IPR000092">
    <property type="entry name" value="Polyprenyl_synt"/>
</dbReference>
<dbReference type="GO" id="GO:0016114">
    <property type="term" value="P:terpenoid biosynthetic process"/>
    <property type="evidence" value="ECO:0007669"/>
    <property type="project" value="UniProtKB-ARBA"/>
</dbReference>
<dbReference type="SFLD" id="SFLDG01017">
    <property type="entry name" value="Polyprenyl_Transferase_Like"/>
    <property type="match status" value="1"/>
</dbReference>
<protein>
    <recommendedName>
        <fullName evidence="4">Farnesyl diphosphate synthase</fullName>
        <ecNumber evidence="3">2.5.1.10</ecNumber>
    </recommendedName>
    <alternativeName>
        <fullName evidence="10">(2E,6E)-farnesyl diphosphate synthase</fullName>
    </alternativeName>
    <alternativeName>
        <fullName evidence="9">Geranyltranstransferase</fullName>
    </alternativeName>
</protein>
<keyword evidence="5 12" id="KW-0808">Transferase</keyword>
<dbReference type="CDD" id="cd00685">
    <property type="entry name" value="Trans_IPPS_HT"/>
    <property type="match status" value="1"/>
</dbReference>
<dbReference type="InterPro" id="IPR008949">
    <property type="entry name" value="Isoprenoid_synthase_dom_sf"/>
</dbReference>
<organism evidence="13 14">
    <name type="scientific">Ruminococcus albus SY3</name>
    <dbReference type="NCBI Taxonomy" id="1341156"/>
    <lineage>
        <taxon>Bacteria</taxon>
        <taxon>Bacillati</taxon>
        <taxon>Bacillota</taxon>
        <taxon>Clostridia</taxon>
        <taxon>Eubacteriales</taxon>
        <taxon>Oscillospiraceae</taxon>
        <taxon>Ruminococcus</taxon>
    </lineage>
</organism>
<dbReference type="OrthoDB" id="9805316at2"/>
<evidence type="ECO:0000313" key="13">
    <source>
        <dbReference type="EMBL" id="EXM37786.1"/>
    </source>
</evidence>
<dbReference type="InterPro" id="IPR033749">
    <property type="entry name" value="Polyprenyl_synt_CS"/>
</dbReference>
<dbReference type="AlphaFoldDB" id="A0A011VR78"/>
<dbReference type="SUPFAM" id="SSF48576">
    <property type="entry name" value="Terpenoid synthases"/>
    <property type="match status" value="1"/>
</dbReference>
<dbReference type="SFLD" id="SFLDS00005">
    <property type="entry name" value="Isoprenoid_Synthase_Type_I"/>
    <property type="match status" value="1"/>
</dbReference>
<evidence type="ECO:0000256" key="11">
    <source>
        <dbReference type="ARBA" id="ARBA00049399"/>
    </source>
</evidence>
<sequence length="297" mass="32755">MTDRHEQLLQAYAEKINEELLKFTENKPELQSSVLEAMEYSLSAGGKRLRPVLILEFYRMCGGEDIDKMVKLACAVELIHTYSLIHDDLPCMDNDDFRRGKPSCHKAFSEEIALLAGDALNTLAFEVITDCAMEGTISAETAVMLISVLSKAIGTDGMIGGQVIDLQTEEEVIDLETLNTLQSCKTGALIEAACVMGVILSGRMEYIPAAAEYAQAMGRAFQIVDDILDVTGTFEELGKPIGSDSEQHKNTYVSLLGLQRSRQKAAQLTVTALGALKKFENNEFLFELTQELLDRRS</sequence>
<evidence type="ECO:0000313" key="14">
    <source>
        <dbReference type="Proteomes" id="UP000021369"/>
    </source>
</evidence>
<keyword evidence="7" id="KW-0460">Magnesium</keyword>
<dbReference type="Gene3D" id="1.10.600.10">
    <property type="entry name" value="Farnesyl Diphosphate Synthase"/>
    <property type="match status" value="1"/>
</dbReference>